<evidence type="ECO:0000313" key="4">
    <source>
        <dbReference type="Proteomes" id="UP001432995"/>
    </source>
</evidence>
<proteinExistence type="predicted"/>
<dbReference type="EMBL" id="JBELQD010000082">
    <property type="protein sequence ID" value="MER2292135.1"/>
    <property type="molecule type" value="Genomic_DNA"/>
</dbReference>
<evidence type="ECO:0000313" key="3">
    <source>
        <dbReference type="EMBL" id="MER2292135.1"/>
    </source>
</evidence>
<sequence>MHRIAMLTGAAAILALTASTSFAAPCKVGTTTSANGPTTKDTSSNVEGGSTAKVTPGAKGESPGTVGAMNNVGAGTMADKGEKKAPEGQPVKPGDDNC</sequence>
<feature type="region of interest" description="Disordered" evidence="1">
    <location>
        <begin position="27"/>
        <end position="98"/>
    </location>
</feature>
<evidence type="ECO:0000256" key="2">
    <source>
        <dbReference type="SAM" id="SignalP"/>
    </source>
</evidence>
<feature type="chain" id="PRO_5046672378" description="Exopolysaccharide production protein YjbE" evidence="2">
    <location>
        <begin position="24"/>
        <end position="98"/>
    </location>
</feature>
<dbReference type="Proteomes" id="UP001432995">
    <property type="component" value="Unassembled WGS sequence"/>
</dbReference>
<organism evidence="3 4">
    <name type="scientific">Methylobacterium brachiatum</name>
    <dbReference type="NCBI Taxonomy" id="269660"/>
    <lineage>
        <taxon>Bacteria</taxon>
        <taxon>Pseudomonadati</taxon>
        <taxon>Pseudomonadota</taxon>
        <taxon>Alphaproteobacteria</taxon>
        <taxon>Hyphomicrobiales</taxon>
        <taxon>Methylobacteriaceae</taxon>
        <taxon>Methylobacterium</taxon>
    </lineage>
</organism>
<reference evidence="3" key="1">
    <citation type="submission" date="2024-06" db="EMBL/GenBank/DDBJ databases">
        <authorList>
            <person name="Campbell A.G."/>
        </authorList>
    </citation>
    <scope>NUCLEOTIDE SEQUENCE</scope>
    <source>
        <strain evidence="3">EM17</strain>
    </source>
</reference>
<dbReference type="RefSeq" id="WP_350381546.1">
    <property type="nucleotide sequence ID" value="NZ_JBELQD010000082.1"/>
</dbReference>
<gene>
    <name evidence="3" type="ORF">ABS770_28155</name>
</gene>
<evidence type="ECO:0000256" key="1">
    <source>
        <dbReference type="SAM" id="MobiDB-lite"/>
    </source>
</evidence>
<name>A0ABV1RBC6_9HYPH</name>
<feature type="signal peptide" evidence="2">
    <location>
        <begin position="1"/>
        <end position="23"/>
    </location>
</feature>
<feature type="compositionally biased region" description="Polar residues" evidence="1">
    <location>
        <begin position="29"/>
        <end position="48"/>
    </location>
</feature>
<accession>A0ABV1RBC6</accession>
<protein>
    <recommendedName>
        <fullName evidence="5">Exopolysaccharide production protein YjbE</fullName>
    </recommendedName>
</protein>
<comment type="caution">
    <text evidence="3">The sequence shown here is derived from an EMBL/GenBank/DDBJ whole genome shotgun (WGS) entry which is preliminary data.</text>
</comment>
<keyword evidence="4" id="KW-1185">Reference proteome</keyword>
<evidence type="ECO:0008006" key="5">
    <source>
        <dbReference type="Google" id="ProtNLM"/>
    </source>
</evidence>
<keyword evidence="2" id="KW-0732">Signal</keyword>